<comment type="caution">
    <text evidence="2">The sequence shown here is derived from an EMBL/GenBank/DDBJ whole genome shotgun (WGS) entry which is preliminary data.</text>
</comment>
<reference evidence="3" key="1">
    <citation type="journal article" date="2019" name="Int. J. Syst. Evol. Microbiol.">
        <title>The Global Catalogue of Microorganisms (GCM) 10K type strain sequencing project: providing services to taxonomists for standard genome sequencing and annotation.</title>
        <authorList>
            <consortium name="The Broad Institute Genomics Platform"/>
            <consortium name="The Broad Institute Genome Sequencing Center for Infectious Disease"/>
            <person name="Wu L."/>
            <person name="Ma J."/>
        </authorList>
    </citation>
    <scope>NUCLEOTIDE SEQUENCE [LARGE SCALE GENOMIC DNA]</scope>
    <source>
        <strain evidence="3">CECT 7297</strain>
    </source>
</reference>
<gene>
    <name evidence="2" type="ORF">ACFOZ5_14445</name>
</gene>
<protein>
    <submittedName>
        <fullName evidence="2">Uncharacterized protein</fullName>
    </submittedName>
</protein>
<dbReference type="EMBL" id="JBHSDI010000052">
    <property type="protein sequence ID" value="MFC4260219.1"/>
    <property type="molecule type" value="Genomic_DNA"/>
</dbReference>
<dbReference type="Proteomes" id="UP001595798">
    <property type="component" value="Unassembled WGS sequence"/>
</dbReference>
<keyword evidence="3" id="KW-1185">Reference proteome</keyword>
<name>A0ABV8QMV9_9GAMM</name>
<accession>A0ABV8QMV9</accession>
<organism evidence="2 3">
    <name type="scientific">Marinobacter lacisalsi</name>
    <dbReference type="NCBI Taxonomy" id="475979"/>
    <lineage>
        <taxon>Bacteria</taxon>
        <taxon>Pseudomonadati</taxon>
        <taxon>Pseudomonadota</taxon>
        <taxon>Gammaproteobacteria</taxon>
        <taxon>Pseudomonadales</taxon>
        <taxon>Marinobacteraceae</taxon>
        <taxon>Marinobacter</taxon>
    </lineage>
</organism>
<feature type="region of interest" description="Disordered" evidence="1">
    <location>
        <begin position="62"/>
        <end position="82"/>
    </location>
</feature>
<proteinExistence type="predicted"/>
<dbReference type="RefSeq" id="WP_379888528.1">
    <property type="nucleotide sequence ID" value="NZ_JBHSDI010000052.1"/>
</dbReference>
<evidence type="ECO:0000313" key="3">
    <source>
        <dbReference type="Proteomes" id="UP001595798"/>
    </source>
</evidence>
<feature type="compositionally biased region" description="Acidic residues" evidence="1">
    <location>
        <begin position="72"/>
        <end position="82"/>
    </location>
</feature>
<sequence>MVTVEFETEITSRFLELKDYDKLVNKHARVIIQVDDEQEDTHQLREDVALFEQLQSRRSQKREVPQDVAIESMEDDINDDVF</sequence>
<evidence type="ECO:0000256" key="1">
    <source>
        <dbReference type="SAM" id="MobiDB-lite"/>
    </source>
</evidence>
<evidence type="ECO:0000313" key="2">
    <source>
        <dbReference type="EMBL" id="MFC4260219.1"/>
    </source>
</evidence>